<dbReference type="Proteomes" id="UP000836387">
    <property type="component" value="Unassembled WGS sequence"/>
</dbReference>
<evidence type="ECO:0000313" key="2">
    <source>
        <dbReference type="Proteomes" id="UP000836387"/>
    </source>
</evidence>
<keyword evidence="2" id="KW-1185">Reference proteome</keyword>
<gene>
    <name evidence="1" type="ORF">CRV2_00020840</name>
</gene>
<reference evidence="1" key="2">
    <citation type="submission" date="2021-10" db="EMBL/GenBank/DDBJ databases">
        <authorList>
            <person name="Piombo E."/>
        </authorList>
    </citation>
    <scope>NUCLEOTIDE SEQUENCE</scope>
</reference>
<dbReference type="EMBL" id="CADEHS020000277">
    <property type="protein sequence ID" value="CAG9951384.1"/>
    <property type="molecule type" value="Genomic_DNA"/>
</dbReference>
<protein>
    <submittedName>
        <fullName evidence="1">Uncharacterized protein</fullName>
    </submittedName>
</protein>
<comment type="caution">
    <text evidence="1">The sequence shown here is derived from an EMBL/GenBank/DDBJ whole genome shotgun (WGS) entry which is preliminary data.</text>
</comment>
<organism evidence="1 2">
    <name type="scientific">Clonostachys rosea f. rosea IK726</name>
    <dbReference type="NCBI Taxonomy" id="1349383"/>
    <lineage>
        <taxon>Eukaryota</taxon>
        <taxon>Fungi</taxon>
        <taxon>Dikarya</taxon>
        <taxon>Ascomycota</taxon>
        <taxon>Pezizomycotina</taxon>
        <taxon>Sordariomycetes</taxon>
        <taxon>Hypocreomycetidae</taxon>
        <taxon>Hypocreales</taxon>
        <taxon>Bionectriaceae</taxon>
        <taxon>Clonostachys</taxon>
    </lineage>
</organism>
<evidence type="ECO:0000313" key="1">
    <source>
        <dbReference type="EMBL" id="CAG9951384.1"/>
    </source>
</evidence>
<reference evidence="1" key="1">
    <citation type="submission" date="2020-04" db="EMBL/GenBank/DDBJ databases">
        <authorList>
            <person name="Broberg M."/>
        </authorList>
    </citation>
    <scope>NUCLEOTIDE SEQUENCE</scope>
</reference>
<accession>A0ACA9UDF3</accession>
<proteinExistence type="predicted"/>
<name>A0ACA9UDF3_BIOOC</name>
<sequence>MSEAQSALLWQSYIAPRWTTCGNIFWYRRRTRALVEHEFMLVDIPHGSNRLAFDHGQLAKRLGDYTETKLNPLALPFTRIEVSPGSSLVQVHYQGRVWQYDNAGGLIELEIGSGGQKSIFIRKQVPSNTCGSLRASVSFTNLTLANLMLLWVGSENPSFHCWLVPGQTKGLNAYPGHVYMLRSGSSENSKVLYRVPGLGHHLVAVSEADLEERDDNDPDTPGDPNEALEESRWKAMEKEYKDILQVDCSVIGGRLWVTDGPAATFQFSADDQYFKDKLFPSPKGKYLIAWEEVLAQQTKDSPLAEYETFGDIPAILATTQDPLSGEPLDIHRPRLFDLAGTCEIHTDNSLFANPVSLHSIGWSRDEKEYRFIFNQRGQQCVRIIGIRCDGTVRELLEEQSHTFIDKSKMFYLSLPNSDQILWASERSGYNHLYMVDLEQGMIQHPITSGPWNFKSIEHIDEKTRTIWVATYGFNKDEDPYHVHLVRTNLDDDSSCQAITEGDGTHTWNWSPDRRYIIDTWSRVDLPPRTAVRCAETGKLQLVVHNNVDARGLKDLVLPERVAAVGRDGVTMIYGIIIRPINFDASKKYPVMEYIYANPEGFYTPKQFGYTGRLYEWAKEGYIVVQMDGLGTNWRSKKFHDVCYKNLIDSGLTDHVLWIKEAARTRPWMDLSRVGIVGCSIGGMNAVAALLHHGDLYKAAVADCGSHDGRLGGAIWNEQWMGYPVDDSYTENSTITYASELREESRLMLVVGGQDKVVHPAATIRLAKRLQDEGKEYRLIFIPDGGHCCGLEGNSLQEIKEFFKECLLL</sequence>